<dbReference type="InterPro" id="IPR051531">
    <property type="entry name" value="N-acetyltransferase"/>
</dbReference>
<name>A0ABQ1SAZ7_9SPHN</name>
<evidence type="ECO:0000313" key="3">
    <source>
        <dbReference type="Proteomes" id="UP000619041"/>
    </source>
</evidence>
<dbReference type="InterPro" id="IPR000182">
    <property type="entry name" value="GNAT_dom"/>
</dbReference>
<dbReference type="Pfam" id="PF13302">
    <property type="entry name" value="Acetyltransf_3"/>
    <property type="match status" value="1"/>
</dbReference>
<dbReference type="Gene3D" id="3.40.630.30">
    <property type="match status" value="1"/>
</dbReference>
<keyword evidence="3" id="KW-1185">Reference proteome</keyword>
<protein>
    <recommendedName>
        <fullName evidence="1">N-acetyltransferase domain-containing protein</fullName>
    </recommendedName>
</protein>
<sequence length="148" mass="16405">MQPEAVRRYLGATEPSTPDLFTRLLRNAGSWTLYGYGSFVVRERGQARIIANLGIFHSWRGLGADFDDRPEAGWILAESHFGKGVASEAMTAVLGWFDEVHGKREIVAMIDPENAPSIALAGKLGFGPTRRAELPDTGEEMQLFARRR</sequence>
<dbReference type="SUPFAM" id="SSF55729">
    <property type="entry name" value="Acyl-CoA N-acyltransferases (Nat)"/>
    <property type="match status" value="1"/>
</dbReference>
<dbReference type="PROSITE" id="PS51186">
    <property type="entry name" value="GNAT"/>
    <property type="match status" value="1"/>
</dbReference>
<organism evidence="2 3">
    <name type="scientific">Tsuneonella deserti</name>
    <dbReference type="NCBI Taxonomy" id="2035528"/>
    <lineage>
        <taxon>Bacteria</taxon>
        <taxon>Pseudomonadati</taxon>
        <taxon>Pseudomonadota</taxon>
        <taxon>Alphaproteobacteria</taxon>
        <taxon>Sphingomonadales</taxon>
        <taxon>Erythrobacteraceae</taxon>
        <taxon>Tsuneonella</taxon>
    </lineage>
</organism>
<gene>
    <name evidence="2" type="ORF">GCM10011515_25590</name>
</gene>
<reference evidence="3" key="1">
    <citation type="journal article" date="2019" name="Int. J. Syst. Evol. Microbiol.">
        <title>The Global Catalogue of Microorganisms (GCM) 10K type strain sequencing project: providing services to taxonomists for standard genome sequencing and annotation.</title>
        <authorList>
            <consortium name="The Broad Institute Genomics Platform"/>
            <consortium name="The Broad Institute Genome Sequencing Center for Infectious Disease"/>
            <person name="Wu L."/>
            <person name="Ma J."/>
        </authorList>
    </citation>
    <scope>NUCLEOTIDE SEQUENCE [LARGE SCALE GENOMIC DNA]</scope>
    <source>
        <strain evidence="3">CGMCC 1.15959</strain>
    </source>
</reference>
<accession>A0ABQ1SAZ7</accession>
<dbReference type="InterPro" id="IPR016181">
    <property type="entry name" value="Acyl_CoA_acyltransferase"/>
</dbReference>
<evidence type="ECO:0000313" key="2">
    <source>
        <dbReference type="EMBL" id="GGE04888.1"/>
    </source>
</evidence>
<dbReference type="EMBL" id="BMKL01000001">
    <property type="protein sequence ID" value="GGE04888.1"/>
    <property type="molecule type" value="Genomic_DNA"/>
</dbReference>
<proteinExistence type="predicted"/>
<dbReference type="Proteomes" id="UP000619041">
    <property type="component" value="Unassembled WGS sequence"/>
</dbReference>
<evidence type="ECO:0000259" key="1">
    <source>
        <dbReference type="PROSITE" id="PS51186"/>
    </source>
</evidence>
<comment type="caution">
    <text evidence="2">The sequence shown here is derived from an EMBL/GenBank/DDBJ whole genome shotgun (WGS) entry which is preliminary data.</text>
</comment>
<dbReference type="PANTHER" id="PTHR43792">
    <property type="entry name" value="GNAT FAMILY, PUTATIVE (AFU_ORTHOLOGUE AFUA_3G00765)-RELATED-RELATED"/>
    <property type="match status" value="1"/>
</dbReference>
<dbReference type="PANTHER" id="PTHR43792:SF16">
    <property type="entry name" value="N-ACETYLTRANSFERASE DOMAIN-CONTAINING PROTEIN"/>
    <property type="match status" value="1"/>
</dbReference>
<feature type="domain" description="N-acetyltransferase" evidence="1">
    <location>
        <begin position="1"/>
        <end position="146"/>
    </location>
</feature>